<keyword evidence="1" id="KW-0812">Transmembrane</keyword>
<feature type="transmembrane region" description="Helical" evidence="1">
    <location>
        <begin position="148"/>
        <end position="171"/>
    </location>
</feature>
<protein>
    <recommendedName>
        <fullName evidence="4">TrbL/VirB6 plasmid conjugal transfer protein</fullName>
    </recommendedName>
</protein>
<feature type="transmembrane region" description="Helical" evidence="1">
    <location>
        <begin position="246"/>
        <end position="264"/>
    </location>
</feature>
<feature type="transmembrane region" description="Helical" evidence="1">
    <location>
        <begin position="70"/>
        <end position="90"/>
    </location>
</feature>
<evidence type="ECO:0000256" key="1">
    <source>
        <dbReference type="SAM" id="Phobius"/>
    </source>
</evidence>
<reference evidence="2" key="1">
    <citation type="submission" date="2022-06" db="EMBL/GenBank/DDBJ databases">
        <title>Lactococcus from bovine mastitis in China.</title>
        <authorList>
            <person name="Lin Y."/>
            <person name="Han B."/>
        </authorList>
    </citation>
    <scope>NUCLEOTIDE SEQUENCE</scope>
    <source>
        <strain evidence="2">Ningxia-I-26</strain>
    </source>
</reference>
<keyword evidence="1" id="KW-1133">Transmembrane helix</keyword>
<keyword evidence="1" id="KW-0472">Membrane</keyword>
<sequence length="278" mass="30607">MFSSFSQNLTDYNPEAFNWIFTTSTKVMLPIAFYIGLFFFMMNVINTVVPKSQAGEPIVLKDVTFSFVRWLVSMALASMGVMIFVFILQISTGGVNLFNQHGGTVNESIMNSLIPKIEFPKDPLSFLGEIFGMLTNPGALLSKAVTGLIMYVFCLVAQLIAIASVYIIIYIRFFQLYLLAFLSPIPMASIASKEYENIGISYIKTGFAYAFQTIVILAVMKLFSFFARPTIDISGSLSSISGLSAWGGAFGSLVYAIAYIVVIWQTLSISKKLFGVGV</sequence>
<evidence type="ECO:0008006" key="4">
    <source>
        <dbReference type="Google" id="ProtNLM"/>
    </source>
</evidence>
<feature type="transmembrane region" description="Helical" evidence="1">
    <location>
        <begin position="27"/>
        <end position="49"/>
    </location>
</feature>
<dbReference type="AlphaFoldDB" id="A0A9X4P4Q4"/>
<evidence type="ECO:0000313" key="3">
    <source>
        <dbReference type="Proteomes" id="UP001153199"/>
    </source>
</evidence>
<dbReference type="RefSeq" id="WP_081168677.1">
    <property type="nucleotide sequence ID" value="NZ_BOVP01000009.1"/>
</dbReference>
<accession>A0A9X4P4Q4</accession>
<dbReference type="Proteomes" id="UP001153199">
    <property type="component" value="Unassembled WGS sequence"/>
</dbReference>
<proteinExistence type="predicted"/>
<name>A0A9X4P4Q4_9LACT</name>
<keyword evidence="3" id="KW-1185">Reference proteome</keyword>
<gene>
    <name evidence="2" type="ORF">NF717_08050</name>
</gene>
<dbReference type="EMBL" id="JAMWFV010000010">
    <property type="protein sequence ID" value="MDG6145604.1"/>
    <property type="molecule type" value="Genomic_DNA"/>
</dbReference>
<evidence type="ECO:0000313" key="2">
    <source>
        <dbReference type="EMBL" id="MDG6145604.1"/>
    </source>
</evidence>
<feature type="transmembrane region" description="Helical" evidence="1">
    <location>
        <begin position="207"/>
        <end position="226"/>
    </location>
</feature>
<organism evidence="2 3">
    <name type="scientific">Lactococcus formosensis</name>
    <dbReference type="NCBI Taxonomy" id="1281486"/>
    <lineage>
        <taxon>Bacteria</taxon>
        <taxon>Bacillati</taxon>
        <taxon>Bacillota</taxon>
        <taxon>Bacilli</taxon>
        <taxon>Lactobacillales</taxon>
        <taxon>Streptococcaceae</taxon>
        <taxon>Lactococcus</taxon>
    </lineage>
</organism>
<comment type="caution">
    <text evidence="2">The sequence shown here is derived from an EMBL/GenBank/DDBJ whole genome shotgun (WGS) entry which is preliminary data.</text>
</comment>